<dbReference type="Proteomes" id="UP000030108">
    <property type="component" value="Unassembled WGS sequence"/>
</dbReference>
<feature type="compositionally biased region" description="Basic and acidic residues" evidence="1">
    <location>
        <begin position="30"/>
        <end position="50"/>
    </location>
</feature>
<accession>X8IWP3</accession>
<name>X8IWP3_9AGAM</name>
<reference evidence="3" key="1">
    <citation type="journal article" date="2014" name="Genome Announc.">
        <title>Draft genome sequence of the plant-pathogenic soil fungus Rhizoctonia solani anastomosis group 3 strain Rhs1AP.</title>
        <authorList>
            <person name="Cubeta M.A."/>
            <person name="Thomas E."/>
            <person name="Dean R.A."/>
            <person name="Jabaji S."/>
            <person name="Neate S.M."/>
            <person name="Tavantzis S."/>
            <person name="Toda T."/>
            <person name="Vilgalys R."/>
            <person name="Bharathan N."/>
            <person name="Fedorova-Abrams N."/>
            <person name="Pakala S.B."/>
            <person name="Pakala S.M."/>
            <person name="Zafar N."/>
            <person name="Joardar V."/>
            <person name="Losada L."/>
            <person name="Nierman W.C."/>
        </authorList>
    </citation>
    <scope>NUCLEOTIDE SEQUENCE [LARGE SCALE GENOMIC DNA]</scope>
    <source>
        <strain evidence="3">AG-3</strain>
    </source>
</reference>
<organism evidence="2 3">
    <name type="scientific">Rhizoctonia solani AG-3 Rhs1AP</name>
    <dbReference type="NCBI Taxonomy" id="1086054"/>
    <lineage>
        <taxon>Eukaryota</taxon>
        <taxon>Fungi</taxon>
        <taxon>Dikarya</taxon>
        <taxon>Basidiomycota</taxon>
        <taxon>Agaricomycotina</taxon>
        <taxon>Agaricomycetes</taxon>
        <taxon>Cantharellales</taxon>
        <taxon>Ceratobasidiaceae</taxon>
        <taxon>Rhizoctonia</taxon>
    </lineage>
</organism>
<dbReference type="OrthoDB" id="3266549at2759"/>
<comment type="caution">
    <text evidence="2">The sequence shown here is derived from an EMBL/GenBank/DDBJ whole genome shotgun (WGS) entry which is preliminary data.</text>
</comment>
<protein>
    <submittedName>
        <fullName evidence="2">Uncharacterized protein</fullName>
    </submittedName>
</protein>
<sequence>MTDQHRDKKRKRSQPTAPPMSLSKSMSADSSDRSRAGSVSDVEREHDQFRGKYNGIIVRSNLPKKKDKKTILQTTLNVASSRSSKHTPGTASKGKGKATLTFGSDSDEVVQGLSSNNGSGNGLDEEEKEGSASDTSPPRKNKISRTSSRHEDAIAGPSTRKPSKVKVKKGGQAIPMLNMVGLRACVLKGMLSLTGLKYAHDAANVIPQFDEEGQPRHFIDNVLTLHFDRTFKDEWRIWGAPLIKIMRDSSRWDPAEQDILCVATDSNIREAVRIGVWSSMKKSYEGSKKESKEVWLNARRSTARIAWHKGQKAERRLNALKSSNLHVESYKFVGDPAFQSEEEDHPSIEKHRIVQVPEFRTDECNNLLESLDFAYNGGKQKGAGHTYTKVNVEVPYLVSGFVPQWVVSKAWQEAHPELEHKSRSRINPKEDEVPDIEEFLEFTHQFEPIEQLKRTYKDTPLVTAAEEDFEPDTTNYTTANTAHVAGPLSTEGASTSAPITTTTLGSVVVESPTPMSTSAGPDPKPPPGLPPAPPFPYTTNGPQPILVQVGDQHIWMQPVFPQSGYPPPTQGTRMYAQGGNQNVGPQFPLDPNLANQSIQLHQHSDMPPPPEIATLPEQSQDQTTPPGKGKNGRGKGKPRGKGSRGGGRGRPRKSKAAFEEPKVRVDREAEDEVEEEAEEEEQLRRPVNTRNAKRVRIKVRGS</sequence>
<dbReference type="EMBL" id="JATN01000322">
    <property type="protein sequence ID" value="EUC53634.1"/>
    <property type="molecule type" value="Genomic_DNA"/>
</dbReference>
<feature type="region of interest" description="Disordered" evidence="1">
    <location>
        <begin position="510"/>
        <end position="544"/>
    </location>
</feature>
<feature type="compositionally biased region" description="Basic and acidic residues" evidence="1">
    <location>
        <begin position="656"/>
        <end position="667"/>
    </location>
</feature>
<feature type="compositionally biased region" description="Polar residues" evidence="1">
    <location>
        <begin position="71"/>
        <end position="90"/>
    </location>
</feature>
<feature type="compositionally biased region" description="Pro residues" evidence="1">
    <location>
        <begin position="522"/>
        <end position="536"/>
    </location>
</feature>
<feature type="non-terminal residue" evidence="2">
    <location>
        <position position="702"/>
    </location>
</feature>
<evidence type="ECO:0000313" key="2">
    <source>
        <dbReference type="EMBL" id="EUC53634.1"/>
    </source>
</evidence>
<feature type="compositionally biased region" description="Acidic residues" evidence="1">
    <location>
        <begin position="668"/>
        <end position="681"/>
    </location>
</feature>
<feature type="compositionally biased region" description="Basic residues" evidence="1">
    <location>
        <begin position="691"/>
        <end position="702"/>
    </location>
</feature>
<feature type="compositionally biased region" description="Low complexity" evidence="1">
    <location>
        <begin position="20"/>
        <end position="29"/>
    </location>
</feature>
<evidence type="ECO:0000313" key="3">
    <source>
        <dbReference type="Proteomes" id="UP000030108"/>
    </source>
</evidence>
<evidence type="ECO:0000256" key="1">
    <source>
        <dbReference type="SAM" id="MobiDB-lite"/>
    </source>
</evidence>
<feature type="region of interest" description="Disordered" evidence="1">
    <location>
        <begin position="1"/>
        <end position="165"/>
    </location>
</feature>
<proteinExistence type="predicted"/>
<feature type="compositionally biased region" description="Basic residues" evidence="1">
    <location>
        <begin position="630"/>
        <end position="655"/>
    </location>
</feature>
<dbReference type="AlphaFoldDB" id="X8IWP3"/>
<gene>
    <name evidence="2" type="ORF">RSOL_014550</name>
</gene>
<feature type="region of interest" description="Disordered" evidence="1">
    <location>
        <begin position="558"/>
        <end position="702"/>
    </location>
</feature>